<name>A0A9N8EVW3_9STRA</name>
<feature type="compositionally biased region" description="Basic and acidic residues" evidence="1">
    <location>
        <begin position="51"/>
        <end position="62"/>
    </location>
</feature>
<sequence>MASAEGSSPSMSDDEHGRDSSVGQPWQADTADASAAGTVPPRPPPEVLDSSSEKQHNSTETCKTAREMYLESGNDKSMLFCLCLGMESEDGERKLGDLTVEPYSKMAKKNQTKLKVQNAVLAKEVVRRGIQMALTGRSKVRPNNWKQDRLVKWLQDNPIQDNACVFFLRQTESILSSNGESPPSIGRSEGS</sequence>
<feature type="compositionally biased region" description="Polar residues" evidence="1">
    <location>
        <begin position="1"/>
        <end position="11"/>
    </location>
</feature>
<organism evidence="2 3">
    <name type="scientific">Seminavis robusta</name>
    <dbReference type="NCBI Taxonomy" id="568900"/>
    <lineage>
        <taxon>Eukaryota</taxon>
        <taxon>Sar</taxon>
        <taxon>Stramenopiles</taxon>
        <taxon>Ochrophyta</taxon>
        <taxon>Bacillariophyta</taxon>
        <taxon>Bacillariophyceae</taxon>
        <taxon>Bacillariophycidae</taxon>
        <taxon>Naviculales</taxon>
        <taxon>Naviculaceae</taxon>
        <taxon>Seminavis</taxon>
    </lineage>
</organism>
<dbReference type="AlphaFoldDB" id="A0A9N8EVW3"/>
<evidence type="ECO:0000313" key="2">
    <source>
        <dbReference type="EMBL" id="CAB9528216.1"/>
    </source>
</evidence>
<comment type="caution">
    <text evidence="2">The sequence shown here is derived from an EMBL/GenBank/DDBJ whole genome shotgun (WGS) entry which is preliminary data.</text>
</comment>
<proteinExistence type="predicted"/>
<accession>A0A9N8EVW3</accession>
<dbReference type="Proteomes" id="UP001153069">
    <property type="component" value="Unassembled WGS sequence"/>
</dbReference>
<reference evidence="2" key="1">
    <citation type="submission" date="2020-06" db="EMBL/GenBank/DDBJ databases">
        <authorList>
            <consortium name="Plant Systems Biology data submission"/>
        </authorList>
    </citation>
    <scope>NUCLEOTIDE SEQUENCE</scope>
    <source>
        <strain evidence="2">D6</strain>
    </source>
</reference>
<evidence type="ECO:0000256" key="1">
    <source>
        <dbReference type="SAM" id="MobiDB-lite"/>
    </source>
</evidence>
<dbReference type="EMBL" id="CAICTM010002172">
    <property type="protein sequence ID" value="CAB9528216.1"/>
    <property type="molecule type" value="Genomic_DNA"/>
</dbReference>
<keyword evidence="3" id="KW-1185">Reference proteome</keyword>
<evidence type="ECO:0000313" key="3">
    <source>
        <dbReference type="Proteomes" id="UP001153069"/>
    </source>
</evidence>
<feature type="region of interest" description="Disordered" evidence="1">
    <location>
        <begin position="1"/>
        <end position="62"/>
    </location>
</feature>
<gene>
    <name evidence="2" type="ORF">SEMRO_2174_G317640.1</name>
</gene>
<protein>
    <submittedName>
        <fullName evidence="2">Uncharacterized protein</fullName>
    </submittedName>
</protein>